<dbReference type="Pfam" id="PF01423">
    <property type="entry name" value="LSM"/>
    <property type="match status" value="1"/>
</dbReference>
<evidence type="ECO:0000256" key="3">
    <source>
        <dbReference type="SAM" id="MobiDB-lite"/>
    </source>
</evidence>
<evidence type="ECO:0000256" key="2">
    <source>
        <dbReference type="ARBA" id="ARBA00023274"/>
    </source>
</evidence>
<feature type="domain" description="Sm" evidence="4">
    <location>
        <begin position="41"/>
        <end position="103"/>
    </location>
</feature>
<dbReference type="OrthoDB" id="274944at2759"/>
<dbReference type="InterPro" id="IPR010920">
    <property type="entry name" value="LSM_dom_sf"/>
</dbReference>
<dbReference type="eggNOG" id="KOG1781">
    <property type="taxonomic scope" value="Eukaryota"/>
</dbReference>
<dbReference type="AlphaFoldDB" id="K5VPZ8"/>
<evidence type="ECO:0000259" key="4">
    <source>
        <dbReference type="PROSITE" id="PS52002"/>
    </source>
</evidence>
<comment type="similarity">
    <text evidence="1">Belongs to the snRNP Sm proteins family.</text>
</comment>
<dbReference type="Proteomes" id="UP000008493">
    <property type="component" value="Unassembled WGS sequence"/>
</dbReference>
<keyword evidence="6" id="KW-1185">Reference proteome</keyword>
<dbReference type="PANTHER" id="PTHR10553">
    <property type="entry name" value="SMALL NUCLEAR RIBONUCLEOPROTEIN"/>
    <property type="match status" value="1"/>
</dbReference>
<dbReference type="KEGG" id="abp:AGABI1DRAFT131111"/>
<reference evidence="6" key="1">
    <citation type="journal article" date="2012" name="Proc. Natl. Acad. Sci. U.S.A.">
        <title>Genome sequence of the button mushroom Agaricus bisporus reveals mechanisms governing adaptation to a humic-rich ecological niche.</title>
        <authorList>
            <person name="Morin E."/>
            <person name="Kohler A."/>
            <person name="Baker A.R."/>
            <person name="Foulongne-Oriol M."/>
            <person name="Lombard V."/>
            <person name="Nagy L.G."/>
            <person name="Ohm R.A."/>
            <person name="Patyshakuliyeva A."/>
            <person name="Brun A."/>
            <person name="Aerts A.L."/>
            <person name="Bailey A.M."/>
            <person name="Billette C."/>
            <person name="Coutinho P.M."/>
            <person name="Deakin G."/>
            <person name="Doddapaneni H."/>
            <person name="Floudas D."/>
            <person name="Grimwood J."/>
            <person name="Hilden K."/>
            <person name="Kuees U."/>
            <person name="LaButti K.M."/>
            <person name="Lapidus A."/>
            <person name="Lindquist E.A."/>
            <person name="Lucas S.M."/>
            <person name="Murat C."/>
            <person name="Riley R.W."/>
            <person name="Salamov A.A."/>
            <person name="Schmutz J."/>
            <person name="Subramanian V."/>
            <person name="Woesten H.A.B."/>
            <person name="Xu J."/>
            <person name="Eastwood D.C."/>
            <person name="Foster G.D."/>
            <person name="Sonnenberg A.S."/>
            <person name="Cullen D."/>
            <person name="de Vries R.P."/>
            <person name="Lundell T."/>
            <person name="Hibbett D.S."/>
            <person name="Henrissat B."/>
            <person name="Burton K.S."/>
            <person name="Kerrigan R.W."/>
            <person name="Challen M.P."/>
            <person name="Grigoriev I.V."/>
            <person name="Martin F."/>
        </authorList>
    </citation>
    <scope>NUCLEOTIDE SEQUENCE [LARGE SCALE GENOMIC DNA]</scope>
    <source>
        <strain evidence="6">JB137-S8 / ATCC MYA-4627 / FGSC 10392</strain>
    </source>
</reference>
<dbReference type="GO" id="GO:0005688">
    <property type="term" value="C:U6 snRNP"/>
    <property type="evidence" value="ECO:0007669"/>
    <property type="project" value="TreeGrafter"/>
</dbReference>
<dbReference type="InterPro" id="IPR001163">
    <property type="entry name" value="Sm_dom_euk/arc"/>
</dbReference>
<proteinExistence type="inferred from homology"/>
<sequence length="130" mass="14047">MADRNRPSVRGIIRGVPLHRPRGGPPPSSGLAAQDNKPKREAILDLAKYVNEPIRVKFMGGREVVGTLKGYDQLLNLVLDDVQEQIQGNPTSFSLFILIQPDIHPQNQNPAPALSASSSFEGPSSPSSVL</sequence>
<dbReference type="Gene3D" id="2.30.30.100">
    <property type="match status" value="1"/>
</dbReference>
<dbReference type="EMBL" id="JH971401">
    <property type="protein sequence ID" value="EKM76554.1"/>
    <property type="molecule type" value="Genomic_DNA"/>
</dbReference>
<dbReference type="RefSeq" id="XP_007332731.1">
    <property type="nucleotide sequence ID" value="XM_007332669.1"/>
</dbReference>
<feature type="region of interest" description="Disordered" evidence="3">
    <location>
        <begin position="1"/>
        <end position="37"/>
    </location>
</feature>
<evidence type="ECO:0000256" key="1">
    <source>
        <dbReference type="ARBA" id="ARBA00006850"/>
    </source>
</evidence>
<dbReference type="OMA" id="HPQNQNP"/>
<organism evidence="5 6">
    <name type="scientific">Agaricus bisporus var. burnettii (strain JB137-S8 / ATCC MYA-4627 / FGSC 10392)</name>
    <name type="common">White button mushroom</name>
    <dbReference type="NCBI Taxonomy" id="597362"/>
    <lineage>
        <taxon>Eukaryota</taxon>
        <taxon>Fungi</taxon>
        <taxon>Dikarya</taxon>
        <taxon>Basidiomycota</taxon>
        <taxon>Agaricomycotina</taxon>
        <taxon>Agaricomycetes</taxon>
        <taxon>Agaricomycetidae</taxon>
        <taxon>Agaricales</taxon>
        <taxon>Agaricineae</taxon>
        <taxon>Agaricaceae</taxon>
        <taxon>Agaricus</taxon>
    </lineage>
</organism>
<dbReference type="PANTHER" id="PTHR10553:SF5">
    <property type="entry name" value="U6 SNRNA-ASSOCIATED SM-LIKE PROTEIN LSM7"/>
    <property type="match status" value="1"/>
</dbReference>
<dbReference type="HOGENOM" id="CLU_1969870_0_0_1"/>
<name>K5VPZ8_AGABU</name>
<evidence type="ECO:0000313" key="5">
    <source>
        <dbReference type="EMBL" id="EKM76554.1"/>
    </source>
</evidence>
<dbReference type="PROSITE" id="PS52002">
    <property type="entry name" value="SM"/>
    <property type="match status" value="1"/>
</dbReference>
<dbReference type="GO" id="GO:0005689">
    <property type="term" value="C:U12-type spliceosomal complex"/>
    <property type="evidence" value="ECO:0007669"/>
    <property type="project" value="TreeGrafter"/>
</dbReference>
<dbReference type="GO" id="GO:0097526">
    <property type="term" value="C:spliceosomal tri-snRNP complex"/>
    <property type="evidence" value="ECO:0007669"/>
    <property type="project" value="TreeGrafter"/>
</dbReference>
<keyword evidence="2" id="KW-0687">Ribonucleoprotein</keyword>
<gene>
    <name evidence="5" type="ORF">AGABI1DRAFT_131111</name>
</gene>
<evidence type="ECO:0000313" key="6">
    <source>
        <dbReference type="Proteomes" id="UP000008493"/>
    </source>
</evidence>
<protein>
    <recommendedName>
        <fullName evidence="4">Sm domain-containing protein</fullName>
    </recommendedName>
</protein>
<dbReference type="GO" id="GO:0071004">
    <property type="term" value="C:U2-type prespliceosome"/>
    <property type="evidence" value="ECO:0007669"/>
    <property type="project" value="TreeGrafter"/>
</dbReference>
<accession>K5VPZ8</accession>
<dbReference type="STRING" id="597362.K5VPZ8"/>
<dbReference type="InParanoid" id="K5VPZ8"/>
<dbReference type="InterPro" id="IPR047575">
    <property type="entry name" value="Sm"/>
</dbReference>
<feature type="compositionally biased region" description="Low complexity" evidence="3">
    <location>
        <begin position="115"/>
        <end position="130"/>
    </location>
</feature>
<dbReference type="GO" id="GO:0071013">
    <property type="term" value="C:catalytic step 2 spliceosome"/>
    <property type="evidence" value="ECO:0007669"/>
    <property type="project" value="TreeGrafter"/>
</dbReference>
<dbReference type="GO" id="GO:1990726">
    <property type="term" value="C:Lsm1-7-Pat1 complex"/>
    <property type="evidence" value="ECO:0007669"/>
    <property type="project" value="TreeGrafter"/>
</dbReference>
<dbReference type="GeneID" id="18827377"/>
<feature type="region of interest" description="Disordered" evidence="3">
    <location>
        <begin position="107"/>
        <end position="130"/>
    </location>
</feature>
<dbReference type="SMART" id="SM00651">
    <property type="entry name" value="Sm"/>
    <property type="match status" value="1"/>
</dbReference>
<dbReference type="GO" id="GO:0003723">
    <property type="term" value="F:RNA binding"/>
    <property type="evidence" value="ECO:0007669"/>
    <property type="project" value="InterPro"/>
</dbReference>
<dbReference type="SUPFAM" id="SSF50182">
    <property type="entry name" value="Sm-like ribonucleoproteins"/>
    <property type="match status" value="1"/>
</dbReference>
<dbReference type="InterPro" id="IPR044641">
    <property type="entry name" value="Lsm7/SmG-like"/>
</dbReference>